<gene>
    <name evidence="1" type="ORF">ECRASSUSDP1_LOCUS4306</name>
</gene>
<protein>
    <submittedName>
        <fullName evidence="1">Uncharacterized protein</fullName>
    </submittedName>
</protein>
<name>A0AAD1U6M0_EUPCR</name>
<keyword evidence="2" id="KW-1185">Reference proteome</keyword>
<organism evidence="1 2">
    <name type="scientific">Euplotes crassus</name>
    <dbReference type="NCBI Taxonomy" id="5936"/>
    <lineage>
        <taxon>Eukaryota</taxon>
        <taxon>Sar</taxon>
        <taxon>Alveolata</taxon>
        <taxon>Ciliophora</taxon>
        <taxon>Intramacronucleata</taxon>
        <taxon>Spirotrichea</taxon>
        <taxon>Hypotrichia</taxon>
        <taxon>Euplotida</taxon>
        <taxon>Euplotidae</taxon>
        <taxon>Moneuplotes</taxon>
    </lineage>
</organism>
<evidence type="ECO:0000313" key="2">
    <source>
        <dbReference type="Proteomes" id="UP001295684"/>
    </source>
</evidence>
<reference evidence="1" key="1">
    <citation type="submission" date="2023-07" db="EMBL/GenBank/DDBJ databases">
        <authorList>
            <consortium name="AG Swart"/>
            <person name="Singh M."/>
            <person name="Singh A."/>
            <person name="Seah K."/>
            <person name="Emmerich C."/>
        </authorList>
    </citation>
    <scope>NUCLEOTIDE SEQUENCE</scope>
    <source>
        <strain evidence="1">DP1</strain>
    </source>
</reference>
<proteinExistence type="predicted"/>
<evidence type="ECO:0000313" key="1">
    <source>
        <dbReference type="EMBL" id="CAI2362976.1"/>
    </source>
</evidence>
<dbReference type="EMBL" id="CAMPGE010004133">
    <property type="protein sequence ID" value="CAI2362976.1"/>
    <property type="molecule type" value="Genomic_DNA"/>
</dbReference>
<accession>A0AAD1U6M0</accession>
<dbReference type="Proteomes" id="UP001295684">
    <property type="component" value="Unassembled WGS sequence"/>
</dbReference>
<comment type="caution">
    <text evidence="1">The sequence shown here is derived from an EMBL/GenBank/DDBJ whole genome shotgun (WGS) entry which is preliminary data.</text>
</comment>
<sequence>MDPNQDKHMPELFKYPLNELPLSRDILSEDEIEKIKELLLIDKLSPSSLYYLFDSYWNPIKNIFSFETADDILHLEDLGVERLLLINEPENQNQIFTSCSLSQISRDNIFADKELGGLEFRSKPASKKIKGKLKLIDHLKISPNRNICNKFLHPNVIAEQADLATPYLKKVFFGIYKPIGAP</sequence>
<dbReference type="AlphaFoldDB" id="A0AAD1U6M0"/>